<gene>
    <name evidence="2" type="ORF">EU557_05235</name>
</gene>
<dbReference type="Gene3D" id="6.10.250.1680">
    <property type="match status" value="1"/>
</dbReference>
<dbReference type="InterPro" id="IPR012467">
    <property type="entry name" value="DUF1684"/>
</dbReference>
<accession>A0A4Z0MVL9</accession>
<keyword evidence="1" id="KW-0472">Membrane</keyword>
<proteinExistence type="predicted"/>
<protein>
    <submittedName>
        <fullName evidence="2">DUF1684 domain-containing protein</fullName>
    </submittedName>
</protein>
<dbReference type="OrthoDB" id="5493262at2"/>
<reference evidence="2 3" key="1">
    <citation type="submission" date="2019-04" db="EMBL/GenBank/DDBJ databases">
        <authorList>
            <person name="Feng G."/>
            <person name="Zhang J."/>
            <person name="Zhu H."/>
        </authorList>
    </citation>
    <scope>NUCLEOTIDE SEQUENCE [LARGE SCALE GENOMIC DNA]</scope>
    <source>
        <strain evidence="2 3">JCM 19491</strain>
    </source>
</reference>
<keyword evidence="3" id="KW-1185">Reference proteome</keyword>
<keyword evidence="1" id="KW-1133">Transmembrane helix</keyword>
<name>A0A4Z0MVL9_9BACT</name>
<dbReference type="AlphaFoldDB" id="A0A4Z0MVL9"/>
<organism evidence="2 3">
    <name type="scientific">Hymenobacter wooponensis</name>
    <dbReference type="NCBI Taxonomy" id="1525360"/>
    <lineage>
        <taxon>Bacteria</taxon>
        <taxon>Pseudomonadati</taxon>
        <taxon>Bacteroidota</taxon>
        <taxon>Cytophagia</taxon>
        <taxon>Cytophagales</taxon>
        <taxon>Hymenobacteraceae</taxon>
        <taxon>Hymenobacter</taxon>
    </lineage>
</organism>
<sequence length="240" mass="27354">MSQPARHDGHYLTISNPHLPATFALMRINPKLLIGIGLLIVFGYFFKDLVFNDDQYAARLRKARKEKDDGYRRVQGSPLSSEQRQAFDSLRYFTPNKEYRFEAQLEAFAQRDTVPMTLTDGKAEKYLRWGRASFILNKQEYKLTMFLKADGKDSTLFIPFTDRTNGFTTYGGGRYLDAALPQNGATDIVLDFNEAYNPYCAYNSGYACPVPPTDNRLPIEIKAGEQEFHDHSTHAEGEGH</sequence>
<dbReference type="PANTHER" id="PTHR41913:SF1">
    <property type="entry name" value="DUF1684 DOMAIN-CONTAINING PROTEIN"/>
    <property type="match status" value="1"/>
</dbReference>
<dbReference type="Proteomes" id="UP000298284">
    <property type="component" value="Unassembled WGS sequence"/>
</dbReference>
<dbReference type="Pfam" id="PF07920">
    <property type="entry name" value="DUF1684"/>
    <property type="match status" value="1"/>
</dbReference>
<comment type="caution">
    <text evidence="2">The sequence shown here is derived from an EMBL/GenBank/DDBJ whole genome shotgun (WGS) entry which is preliminary data.</text>
</comment>
<keyword evidence="1" id="KW-0812">Transmembrane</keyword>
<evidence type="ECO:0000313" key="3">
    <source>
        <dbReference type="Proteomes" id="UP000298284"/>
    </source>
</evidence>
<evidence type="ECO:0000313" key="2">
    <source>
        <dbReference type="EMBL" id="TGD83185.1"/>
    </source>
</evidence>
<evidence type="ECO:0000256" key="1">
    <source>
        <dbReference type="SAM" id="Phobius"/>
    </source>
</evidence>
<dbReference type="PANTHER" id="PTHR41913">
    <property type="entry name" value="DUF1684 DOMAIN-CONTAINING PROTEIN"/>
    <property type="match status" value="1"/>
</dbReference>
<dbReference type="EMBL" id="SRKZ01000001">
    <property type="protein sequence ID" value="TGD83185.1"/>
    <property type="molecule type" value="Genomic_DNA"/>
</dbReference>
<feature type="transmembrane region" description="Helical" evidence="1">
    <location>
        <begin position="32"/>
        <end position="51"/>
    </location>
</feature>